<accession>A0A382I8I3</accession>
<keyword evidence="2" id="KW-0560">Oxidoreductase</keyword>
<sequence>MGTQYAHALSKLHANLILVDYENKKNKQLEAELKKRYKTRPMSFDVDISNQESVRELARKVLKKYKKIDILINNA</sequence>
<evidence type="ECO:0000256" key="2">
    <source>
        <dbReference type="ARBA" id="ARBA00023002"/>
    </source>
</evidence>
<gene>
    <name evidence="3" type="ORF">METZ01_LOCUS247875</name>
</gene>
<dbReference type="Gene3D" id="3.40.50.720">
    <property type="entry name" value="NAD(P)-binding Rossmann-like Domain"/>
    <property type="match status" value="1"/>
</dbReference>
<feature type="non-terminal residue" evidence="3">
    <location>
        <position position="75"/>
    </location>
</feature>
<dbReference type="InterPro" id="IPR036291">
    <property type="entry name" value="NAD(P)-bd_dom_sf"/>
</dbReference>
<dbReference type="InterPro" id="IPR002347">
    <property type="entry name" value="SDR_fam"/>
</dbReference>
<dbReference type="PANTHER" id="PTHR24322">
    <property type="entry name" value="PKSB"/>
    <property type="match status" value="1"/>
</dbReference>
<proteinExistence type="inferred from homology"/>
<dbReference type="AlphaFoldDB" id="A0A382I8I3"/>
<dbReference type="Pfam" id="PF00106">
    <property type="entry name" value="adh_short"/>
    <property type="match status" value="1"/>
</dbReference>
<evidence type="ECO:0000313" key="3">
    <source>
        <dbReference type="EMBL" id="SVB95021.1"/>
    </source>
</evidence>
<reference evidence="3" key="1">
    <citation type="submission" date="2018-05" db="EMBL/GenBank/DDBJ databases">
        <authorList>
            <person name="Lanie J.A."/>
            <person name="Ng W.-L."/>
            <person name="Kazmierczak K.M."/>
            <person name="Andrzejewski T.M."/>
            <person name="Davidsen T.M."/>
            <person name="Wayne K.J."/>
            <person name="Tettelin H."/>
            <person name="Glass J.I."/>
            <person name="Rusch D."/>
            <person name="Podicherti R."/>
            <person name="Tsui H.-C.T."/>
            <person name="Winkler M.E."/>
        </authorList>
    </citation>
    <scope>NUCLEOTIDE SEQUENCE</scope>
</reference>
<organism evidence="3">
    <name type="scientific">marine metagenome</name>
    <dbReference type="NCBI Taxonomy" id="408172"/>
    <lineage>
        <taxon>unclassified sequences</taxon>
        <taxon>metagenomes</taxon>
        <taxon>ecological metagenomes</taxon>
    </lineage>
</organism>
<comment type="similarity">
    <text evidence="1">Belongs to the short-chain dehydrogenases/reductases (SDR) family.</text>
</comment>
<dbReference type="SUPFAM" id="SSF51735">
    <property type="entry name" value="NAD(P)-binding Rossmann-fold domains"/>
    <property type="match status" value="1"/>
</dbReference>
<protein>
    <submittedName>
        <fullName evidence="3">Uncharacterized protein</fullName>
    </submittedName>
</protein>
<name>A0A382I8I3_9ZZZZ</name>
<dbReference type="PANTHER" id="PTHR24322:SF736">
    <property type="entry name" value="RETINOL DEHYDROGENASE 10"/>
    <property type="match status" value="1"/>
</dbReference>
<evidence type="ECO:0000256" key="1">
    <source>
        <dbReference type="ARBA" id="ARBA00006484"/>
    </source>
</evidence>
<dbReference type="EMBL" id="UINC01065399">
    <property type="protein sequence ID" value="SVB95021.1"/>
    <property type="molecule type" value="Genomic_DNA"/>
</dbReference>
<dbReference type="GO" id="GO:0016616">
    <property type="term" value="F:oxidoreductase activity, acting on the CH-OH group of donors, NAD or NADP as acceptor"/>
    <property type="evidence" value="ECO:0007669"/>
    <property type="project" value="TreeGrafter"/>
</dbReference>